<evidence type="ECO:0000256" key="4">
    <source>
        <dbReference type="ARBA" id="ARBA00022692"/>
    </source>
</evidence>
<reference evidence="12 13" key="1">
    <citation type="submission" date="2024-08" db="EMBL/GenBank/DDBJ databases">
        <authorList>
            <person name="Will J Nash"/>
            <person name="Angela Man"/>
            <person name="Seanna McTaggart"/>
            <person name="Kendall Baker"/>
            <person name="Tom Barker"/>
            <person name="Leah Catchpole"/>
            <person name="Alex Durrant"/>
            <person name="Karim Gharbi"/>
            <person name="Naomi Irish"/>
            <person name="Gemy Kaithakottil"/>
            <person name="Debby Ku"/>
            <person name="Aaliyah Providence"/>
            <person name="Felix Shaw"/>
            <person name="David Swarbreck"/>
            <person name="Chris Watkins"/>
            <person name="Ann M. McCartney"/>
            <person name="Giulio Formenti"/>
            <person name="Alice Mouton"/>
            <person name="Noel Vella"/>
            <person name="Bjorn M von Reumont"/>
            <person name="Adriana Vella"/>
            <person name="Wilfried Haerty"/>
        </authorList>
    </citation>
    <scope>NUCLEOTIDE SEQUENCE [LARGE SCALE GENOMIC DNA]</scope>
</reference>
<comment type="caution">
    <text evidence="12">The sequence shown here is derived from an EMBL/GenBank/DDBJ whole genome shotgun (WGS) entry which is preliminary data.</text>
</comment>
<keyword evidence="13" id="KW-1185">Reference proteome</keyword>
<evidence type="ECO:0000256" key="10">
    <source>
        <dbReference type="RuleBase" id="RU351113"/>
    </source>
</evidence>
<feature type="chain" id="PRO_5046926179" description="Odorant receptor" evidence="11">
    <location>
        <begin position="23"/>
        <end position="399"/>
    </location>
</feature>
<protein>
    <recommendedName>
        <fullName evidence="10">Odorant receptor</fullName>
    </recommendedName>
</protein>
<feature type="transmembrane region" description="Helical" evidence="10">
    <location>
        <begin position="294"/>
        <end position="314"/>
    </location>
</feature>
<dbReference type="EMBL" id="CAXAJV020001300">
    <property type="protein sequence ID" value="CAL7950592.1"/>
    <property type="molecule type" value="Genomic_DNA"/>
</dbReference>
<feature type="transmembrane region" description="Helical" evidence="10">
    <location>
        <begin position="32"/>
        <end position="53"/>
    </location>
</feature>
<keyword evidence="7 10" id="KW-0472">Membrane</keyword>
<keyword evidence="3 10" id="KW-0716">Sensory transduction</keyword>
<comment type="caution">
    <text evidence="10">Lacks conserved residue(s) required for the propagation of feature annotation.</text>
</comment>
<evidence type="ECO:0000313" key="12">
    <source>
        <dbReference type="EMBL" id="CAL7950592.1"/>
    </source>
</evidence>
<feature type="transmembrane region" description="Helical" evidence="10">
    <location>
        <begin position="262"/>
        <end position="282"/>
    </location>
</feature>
<evidence type="ECO:0000313" key="13">
    <source>
        <dbReference type="Proteomes" id="UP001642520"/>
    </source>
</evidence>
<dbReference type="PANTHER" id="PTHR21137:SF35">
    <property type="entry name" value="ODORANT RECEPTOR 19A-RELATED"/>
    <property type="match status" value="1"/>
</dbReference>
<keyword evidence="9 10" id="KW-0807">Transducer</keyword>
<feature type="transmembrane region" description="Helical" evidence="10">
    <location>
        <begin position="65"/>
        <end position="84"/>
    </location>
</feature>
<keyword evidence="5 10" id="KW-0552">Olfaction</keyword>
<feature type="transmembrane region" description="Helical" evidence="10">
    <location>
        <begin position="184"/>
        <end position="204"/>
    </location>
</feature>
<evidence type="ECO:0000256" key="1">
    <source>
        <dbReference type="ARBA" id="ARBA00004651"/>
    </source>
</evidence>
<comment type="subcellular location">
    <subcellularLocation>
        <location evidence="1 10">Cell membrane</location>
        <topology evidence="1 10">Multi-pass membrane protein</topology>
    </subcellularLocation>
</comment>
<evidence type="ECO:0000256" key="3">
    <source>
        <dbReference type="ARBA" id="ARBA00022606"/>
    </source>
</evidence>
<dbReference type="PANTHER" id="PTHR21137">
    <property type="entry name" value="ODORANT RECEPTOR"/>
    <property type="match status" value="1"/>
</dbReference>
<proteinExistence type="inferred from homology"/>
<evidence type="ECO:0000256" key="5">
    <source>
        <dbReference type="ARBA" id="ARBA00022725"/>
    </source>
</evidence>
<organism evidence="12 13">
    <name type="scientific">Xylocopa violacea</name>
    <name type="common">Violet carpenter bee</name>
    <name type="synonym">Apis violacea</name>
    <dbReference type="NCBI Taxonomy" id="135666"/>
    <lineage>
        <taxon>Eukaryota</taxon>
        <taxon>Metazoa</taxon>
        <taxon>Ecdysozoa</taxon>
        <taxon>Arthropoda</taxon>
        <taxon>Hexapoda</taxon>
        <taxon>Insecta</taxon>
        <taxon>Pterygota</taxon>
        <taxon>Neoptera</taxon>
        <taxon>Endopterygota</taxon>
        <taxon>Hymenoptera</taxon>
        <taxon>Apocrita</taxon>
        <taxon>Aculeata</taxon>
        <taxon>Apoidea</taxon>
        <taxon>Anthophila</taxon>
        <taxon>Apidae</taxon>
        <taxon>Xylocopa</taxon>
        <taxon>Xylocopa</taxon>
    </lineage>
</organism>
<keyword evidence="8 10" id="KW-0675">Receptor</keyword>
<accession>A0ABP1PBJ6</accession>
<dbReference type="Proteomes" id="UP001642520">
    <property type="component" value="Unassembled WGS sequence"/>
</dbReference>
<comment type="similarity">
    <text evidence="10">Belongs to the insect chemoreceptor superfamily. Heteromeric odorant receptor channel (TC 1.A.69) family.</text>
</comment>
<evidence type="ECO:0000256" key="8">
    <source>
        <dbReference type="ARBA" id="ARBA00023170"/>
    </source>
</evidence>
<dbReference type="InterPro" id="IPR004117">
    <property type="entry name" value="7tm6_olfct_rcpt"/>
</dbReference>
<evidence type="ECO:0000256" key="2">
    <source>
        <dbReference type="ARBA" id="ARBA00022475"/>
    </source>
</evidence>
<keyword evidence="4 10" id="KW-0812">Transmembrane</keyword>
<keyword evidence="11" id="KW-0732">Signal</keyword>
<gene>
    <name evidence="12" type="ORF">XYLVIOL_LOCUS10046</name>
</gene>
<evidence type="ECO:0000256" key="11">
    <source>
        <dbReference type="SAM" id="SignalP"/>
    </source>
</evidence>
<sequence>MKVSTLFILLTCVGCWRPTSWSTPLKIVIYSVYTLFFVGLSCVFVTTAITKMFDVEDVDEFVDNTYLLVALFVGCCKVLNVLAYRKKILNLVDTFLEEPCVASNTEEAQIQLIYDNRIWFVRSTRKSSIFSSIDEEYFRRKYAIHYTIMMETTVGLIIFNSYTTNFQHRRLTYTTWVPYECKTFLIFTLTFTLQMIYLLMQSLVHAASDVLFVGVLLQICCQFDILLSRLSRISTSGKSNLQKLIRHHNCIYQLAEMTNSTLHLIIFSQFFGSFLVFCLSMVQLLNMDIVSTQFLATISYLGAILVQNFIYCWFGNKVKLKSTDLSNAIFQSDWTDLTESTKKILLIVMSRTRSPIELDSAHVITVDLNFFMTVCDVVYTLFSMKLVTPVAELKLSMII</sequence>
<evidence type="ECO:0000256" key="7">
    <source>
        <dbReference type="ARBA" id="ARBA00023136"/>
    </source>
</evidence>
<feature type="transmembrane region" description="Helical" evidence="10">
    <location>
        <begin position="143"/>
        <end position="163"/>
    </location>
</feature>
<dbReference type="Pfam" id="PF02949">
    <property type="entry name" value="7tm_6"/>
    <property type="match status" value="1"/>
</dbReference>
<evidence type="ECO:0000256" key="6">
    <source>
        <dbReference type="ARBA" id="ARBA00022989"/>
    </source>
</evidence>
<name>A0ABP1PBJ6_XYLVO</name>
<feature type="signal peptide" evidence="11">
    <location>
        <begin position="1"/>
        <end position="22"/>
    </location>
</feature>
<keyword evidence="6 10" id="KW-1133">Transmembrane helix</keyword>
<evidence type="ECO:0000256" key="9">
    <source>
        <dbReference type="ARBA" id="ARBA00023224"/>
    </source>
</evidence>
<keyword evidence="2" id="KW-1003">Cell membrane</keyword>